<reference evidence="2" key="1">
    <citation type="submission" date="2020-02" db="EMBL/GenBank/DDBJ databases">
        <authorList>
            <person name="Meier V. D."/>
        </authorList>
    </citation>
    <scope>NUCLEOTIDE SEQUENCE</scope>
    <source>
        <strain evidence="2">AVDCRST_MAG32</strain>
    </source>
</reference>
<sequence length="147" mass="15879">EPAPSGRLRAGHAADHRVRHDPADGGRRGDRRVRGLPAAPGTRQPGRRRGSARCGPRLGRCLHRGPARGPAPPGGGLRACRGARLPTRLRGRRPLPRDPDLRRGRPRRTIRDREPPRAARPAVGRAGLVVGPCGRGEQHGRRDRAGV</sequence>
<feature type="compositionally biased region" description="Low complexity" evidence="1">
    <location>
        <begin position="119"/>
        <end position="132"/>
    </location>
</feature>
<feature type="compositionally biased region" description="Basic and acidic residues" evidence="1">
    <location>
        <begin position="95"/>
        <end position="117"/>
    </location>
</feature>
<feature type="non-terminal residue" evidence="2">
    <location>
        <position position="1"/>
    </location>
</feature>
<feature type="region of interest" description="Disordered" evidence="1">
    <location>
        <begin position="1"/>
        <end position="147"/>
    </location>
</feature>
<dbReference type="EMBL" id="CADCUM010000064">
    <property type="protein sequence ID" value="CAA9377890.1"/>
    <property type="molecule type" value="Genomic_DNA"/>
</dbReference>
<accession>A0A6J4N573</accession>
<name>A0A6J4N573_9ACTN</name>
<proteinExistence type="predicted"/>
<evidence type="ECO:0000256" key="1">
    <source>
        <dbReference type="SAM" id="MobiDB-lite"/>
    </source>
</evidence>
<feature type="non-terminal residue" evidence="2">
    <location>
        <position position="147"/>
    </location>
</feature>
<feature type="compositionally biased region" description="Basic and acidic residues" evidence="1">
    <location>
        <begin position="12"/>
        <end position="28"/>
    </location>
</feature>
<dbReference type="AlphaFoldDB" id="A0A6J4N573"/>
<feature type="compositionally biased region" description="Basic and acidic residues" evidence="1">
    <location>
        <begin position="136"/>
        <end position="147"/>
    </location>
</feature>
<organism evidence="2">
    <name type="scientific">uncultured Nocardioides sp</name>
    <dbReference type="NCBI Taxonomy" id="198441"/>
    <lineage>
        <taxon>Bacteria</taxon>
        <taxon>Bacillati</taxon>
        <taxon>Actinomycetota</taxon>
        <taxon>Actinomycetes</taxon>
        <taxon>Propionibacteriales</taxon>
        <taxon>Nocardioidaceae</taxon>
        <taxon>Nocardioides</taxon>
        <taxon>environmental samples</taxon>
    </lineage>
</organism>
<gene>
    <name evidence="2" type="ORF">AVDCRST_MAG32-1528</name>
</gene>
<evidence type="ECO:0000313" key="2">
    <source>
        <dbReference type="EMBL" id="CAA9377890.1"/>
    </source>
</evidence>
<protein>
    <submittedName>
        <fullName evidence="2">Uncharacterized protein</fullName>
    </submittedName>
</protein>